<evidence type="ECO:0000256" key="11">
    <source>
        <dbReference type="ARBA" id="ARBA00036890"/>
    </source>
</evidence>
<dbReference type="EC" id="2.7.8.2" evidence="13"/>
<comment type="pathway">
    <text evidence="12">Phospholipid metabolism; phosphatidylcholine biosynthesis; phosphatidylcholine from phosphocholine: step 2/2.</text>
</comment>
<keyword evidence="8" id="KW-1208">Phospholipid metabolism</keyword>
<dbReference type="Pfam" id="PF01066">
    <property type="entry name" value="CDP-OH_P_transf"/>
    <property type="match status" value="1"/>
</dbReference>
<feature type="transmembrane region" description="Helical" evidence="17">
    <location>
        <begin position="377"/>
        <end position="399"/>
    </location>
</feature>
<evidence type="ECO:0000256" key="17">
    <source>
        <dbReference type="SAM" id="Phobius"/>
    </source>
</evidence>
<dbReference type="InterPro" id="IPR048254">
    <property type="entry name" value="CDP_ALCOHOL_P_TRANSF_CS"/>
</dbReference>
<dbReference type="Proteomes" id="UP000887566">
    <property type="component" value="Unplaced"/>
</dbReference>
<evidence type="ECO:0000256" key="4">
    <source>
        <dbReference type="ARBA" id="ARBA00022692"/>
    </source>
</evidence>
<keyword evidence="4 17" id="KW-0812">Transmembrane</keyword>
<comment type="subcellular location">
    <subcellularLocation>
        <location evidence="1">Membrane</location>
        <topology evidence="1">Multi-pass membrane protein</topology>
    </subcellularLocation>
</comment>
<feature type="transmembrane region" description="Helical" evidence="17">
    <location>
        <begin position="228"/>
        <end position="249"/>
    </location>
</feature>
<evidence type="ECO:0000256" key="1">
    <source>
        <dbReference type="ARBA" id="ARBA00004141"/>
    </source>
</evidence>
<evidence type="ECO:0000256" key="14">
    <source>
        <dbReference type="ARBA" id="ARBA00048570"/>
    </source>
</evidence>
<comment type="similarity">
    <text evidence="2 15">Belongs to the CDP-alcohol phosphatidyltransferase class-I family.</text>
</comment>
<comment type="catalytic activity">
    <reaction evidence="9">
        <text>1-hexadecanoyl-2-(4Z,7Z,10Z,13Z,16Z,19Z-docosahexaenoyl)-sn-glycerol + CDP-choline = 1-hexadecanoyl-2-(4Z,7Z,10Z,13Z,16Z,19Z-docosahexaenoyl)-sn-glycero-3-phosphocholine + CMP + H(+)</text>
        <dbReference type="Rhea" id="RHEA:54332"/>
        <dbReference type="ChEBI" id="CHEBI:15378"/>
        <dbReference type="ChEBI" id="CHEBI:58779"/>
        <dbReference type="ChEBI" id="CHEBI:60377"/>
        <dbReference type="ChEBI" id="CHEBI:74963"/>
        <dbReference type="ChEBI" id="CHEBI:82949"/>
    </reaction>
    <physiologicalReaction direction="left-to-right" evidence="9">
        <dbReference type="Rhea" id="RHEA:54333"/>
    </physiologicalReaction>
</comment>
<dbReference type="WBParaSite" id="PSAMB.scaffold2743size21506.g18993.t1">
    <property type="protein sequence ID" value="PSAMB.scaffold2743size21506.g18993.t1"/>
    <property type="gene ID" value="PSAMB.scaffold2743size21506.g18993"/>
</dbReference>
<evidence type="ECO:0000256" key="2">
    <source>
        <dbReference type="ARBA" id="ARBA00010441"/>
    </source>
</evidence>
<name>A0A914VYH5_9BILA</name>
<dbReference type="Gene3D" id="1.20.120.1760">
    <property type="match status" value="1"/>
</dbReference>
<evidence type="ECO:0000256" key="10">
    <source>
        <dbReference type="ARBA" id="ARBA00036651"/>
    </source>
</evidence>
<dbReference type="GO" id="GO:0005794">
    <property type="term" value="C:Golgi apparatus"/>
    <property type="evidence" value="ECO:0007669"/>
    <property type="project" value="TreeGrafter"/>
</dbReference>
<feature type="region of interest" description="Disordered" evidence="16">
    <location>
        <begin position="1"/>
        <end position="23"/>
    </location>
</feature>
<evidence type="ECO:0000256" key="12">
    <source>
        <dbReference type="ARBA" id="ARBA00037890"/>
    </source>
</evidence>
<feature type="transmembrane region" description="Helical" evidence="17">
    <location>
        <begin position="289"/>
        <end position="311"/>
    </location>
</feature>
<dbReference type="InterPro" id="IPR043130">
    <property type="entry name" value="CDP-OH_PTrfase_TM_dom"/>
</dbReference>
<evidence type="ECO:0000256" key="3">
    <source>
        <dbReference type="ARBA" id="ARBA00022679"/>
    </source>
</evidence>
<dbReference type="InterPro" id="IPR000462">
    <property type="entry name" value="CDP-OH_P_trans"/>
</dbReference>
<protein>
    <recommendedName>
        <fullName evidence="13">diacylglycerol cholinephosphotransferase</fullName>
        <ecNumber evidence="13">2.7.8.2</ecNumber>
    </recommendedName>
</protein>
<evidence type="ECO:0000256" key="9">
    <source>
        <dbReference type="ARBA" id="ARBA00036100"/>
    </source>
</evidence>
<comment type="catalytic activity">
    <reaction evidence="10">
        <text>1,2-dioctanoyl-sn-glycerol + CDP-choline = 1,2-dioctanoyl-sn-glycero-3-phosphocholine + CMP + H(+)</text>
        <dbReference type="Rhea" id="RHEA:54232"/>
        <dbReference type="ChEBI" id="CHEBI:15378"/>
        <dbReference type="ChEBI" id="CHEBI:58779"/>
        <dbReference type="ChEBI" id="CHEBI:60377"/>
        <dbReference type="ChEBI" id="CHEBI:76979"/>
        <dbReference type="ChEBI" id="CHEBI:78228"/>
    </reaction>
    <physiologicalReaction direction="left-to-right" evidence="10">
        <dbReference type="Rhea" id="RHEA:54233"/>
    </physiologicalReaction>
</comment>
<keyword evidence="3 15" id="KW-0808">Transferase</keyword>
<evidence type="ECO:0000256" key="5">
    <source>
        <dbReference type="ARBA" id="ARBA00022989"/>
    </source>
</evidence>
<dbReference type="PROSITE" id="PS00379">
    <property type="entry name" value="CDP_ALCOHOL_P_TRANSF"/>
    <property type="match status" value="1"/>
</dbReference>
<proteinExistence type="inferred from homology"/>
<accession>A0A914VYH5</accession>
<dbReference type="GO" id="GO:0004307">
    <property type="term" value="F:ethanolaminephosphotransferase activity"/>
    <property type="evidence" value="ECO:0007669"/>
    <property type="project" value="TreeGrafter"/>
</dbReference>
<dbReference type="GO" id="GO:0004142">
    <property type="term" value="F:diacylglycerol cholinephosphotransferase activity"/>
    <property type="evidence" value="ECO:0007669"/>
    <property type="project" value="UniProtKB-EC"/>
</dbReference>
<comment type="catalytic activity">
    <reaction evidence="11">
        <text>1-hexadecanoyl-2-(9Z-octadecenoyl)-sn-glycerol + CDP-choline = 1-hexadecanoyl-2-(9Z-octadecenoyl)-sn-glycero-3-phosphocholine + CMP + H(+)</text>
        <dbReference type="Rhea" id="RHEA:54244"/>
        <dbReference type="ChEBI" id="CHEBI:15378"/>
        <dbReference type="ChEBI" id="CHEBI:58779"/>
        <dbReference type="ChEBI" id="CHEBI:60377"/>
        <dbReference type="ChEBI" id="CHEBI:73001"/>
        <dbReference type="ChEBI" id="CHEBI:75466"/>
    </reaction>
    <physiologicalReaction direction="left-to-right" evidence="11">
        <dbReference type="Rhea" id="RHEA:54245"/>
    </physiologicalReaction>
</comment>
<evidence type="ECO:0000313" key="19">
    <source>
        <dbReference type="WBParaSite" id="PSAMB.scaffold2743size21506.g18993.t1"/>
    </source>
</evidence>
<feature type="transmembrane region" description="Helical" evidence="17">
    <location>
        <begin position="96"/>
        <end position="117"/>
    </location>
</feature>
<dbReference type="InterPro" id="IPR014472">
    <property type="entry name" value="CHOPT"/>
</dbReference>
<feature type="transmembrane region" description="Helical" evidence="17">
    <location>
        <begin position="123"/>
        <end position="141"/>
    </location>
</feature>
<keyword evidence="18" id="KW-1185">Reference proteome</keyword>
<evidence type="ECO:0000256" key="13">
    <source>
        <dbReference type="ARBA" id="ARBA00038987"/>
    </source>
</evidence>
<dbReference type="AlphaFoldDB" id="A0A914VYH5"/>
<evidence type="ECO:0000256" key="16">
    <source>
        <dbReference type="SAM" id="MobiDB-lite"/>
    </source>
</evidence>
<keyword evidence="5 17" id="KW-1133">Transmembrane helix</keyword>
<evidence type="ECO:0000256" key="7">
    <source>
        <dbReference type="ARBA" id="ARBA00023209"/>
    </source>
</evidence>
<keyword evidence="7" id="KW-0443">Lipid metabolism</keyword>
<keyword evidence="7" id="KW-0444">Lipid biosynthesis</keyword>
<dbReference type="GO" id="GO:0006646">
    <property type="term" value="P:phosphatidylethanolamine biosynthetic process"/>
    <property type="evidence" value="ECO:0007669"/>
    <property type="project" value="TreeGrafter"/>
</dbReference>
<evidence type="ECO:0000313" key="18">
    <source>
        <dbReference type="Proteomes" id="UP000887566"/>
    </source>
</evidence>
<comment type="catalytic activity">
    <reaction evidence="14">
        <text>CDP-choline + a 1,2-diacyl-sn-glycerol = a 1,2-diacyl-sn-glycero-3-phosphocholine + CMP + H(+)</text>
        <dbReference type="Rhea" id="RHEA:32939"/>
        <dbReference type="ChEBI" id="CHEBI:15378"/>
        <dbReference type="ChEBI" id="CHEBI:17815"/>
        <dbReference type="ChEBI" id="CHEBI:57643"/>
        <dbReference type="ChEBI" id="CHEBI:58779"/>
        <dbReference type="ChEBI" id="CHEBI:60377"/>
        <dbReference type="EC" id="2.7.8.2"/>
    </reaction>
    <physiologicalReaction direction="left-to-right" evidence="14">
        <dbReference type="Rhea" id="RHEA:32940"/>
    </physiologicalReaction>
</comment>
<evidence type="ECO:0000256" key="6">
    <source>
        <dbReference type="ARBA" id="ARBA00023136"/>
    </source>
</evidence>
<feature type="transmembrane region" description="Helical" evidence="17">
    <location>
        <begin position="256"/>
        <end position="277"/>
    </location>
</feature>
<dbReference type="GO" id="GO:0005789">
    <property type="term" value="C:endoplasmic reticulum membrane"/>
    <property type="evidence" value="ECO:0007669"/>
    <property type="project" value="TreeGrafter"/>
</dbReference>
<organism evidence="18 19">
    <name type="scientific">Plectus sambesii</name>
    <dbReference type="NCBI Taxonomy" id="2011161"/>
    <lineage>
        <taxon>Eukaryota</taxon>
        <taxon>Metazoa</taxon>
        <taxon>Ecdysozoa</taxon>
        <taxon>Nematoda</taxon>
        <taxon>Chromadorea</taxon>
        <taxon>Plectida</taxon>
        <taxon>Plectina</taxon>
        <taxon>Plectoidea</taxon>
        <taxon>Plectidae</taxon>
        <taxon>Plectus</taxon>
    </lineage>
</organism>
<evidence type="ECO:0000256" key="8">
    <source>
        <dbReference type="ARBA" id="ARBA00023264"/>
    </source>
</evidence>
<dbReference type="PANTHER" id="PTHR10414">
    <property type="entry name" value="ETHANOLAMINEPHOSPHOTRANSFERASE"/>
    <property type="match status" value="1"/>
</dbReference>
<feature type="transmembrane region" description="Helical" evidence="17">
    <location>
        <begin position="189"/>
        <end position="208"/>
    </location>
</feature>
<keyword evidence="6 17" id="KW-0472">Membrane</keyword>
<keyword evidence="7" id="KW-0594">Phospholipid biosynthesis</keyword>
<feature type="transmembrane region" description="Helical" evidence="17">
    <location>
        <begin position="323"/>
        <end position="343"/>
    </location>
</feature>
<dbReference type="PIRSF" id="PIRSF015665">
    <property type="entry name" value="CHOPT"/>
    <property type="match status" value="1"/>
</dbReference>
<dbReference type="FunFam" id="1.20.120.1760:FF:000002">
    <property type="entry name" value="Choline/ethanolamine phosphotransferase 1"/>
    <property type="match status" value="1"/>
</dbReference>
<sequence length="420" mass="47071">MPVETRSSNHVRRRSGGVSSENRSITTRAMEMAKKATLATWHMYVQRDCTMSREQLQRLGDHKYSATDISWLDELCMKKFWDAVVQLYPLWLAPNLITLVGLIINLATVIILSFFSLDAKQAAPGWAYLLAAVGLFMYQTLDATDGKQARRTNSASPLGELFDHGCDSLAQVFVCMNVCLSMQLGDARFFVLLICAFAVMMFYCAHWSTYCTGTLRFAKFDVTEAQMTVISVLVATGLFGPGFWSVHIFGIAMKYIVITGSMIMSVWQIGGYLQVIFYGGTGKNGSTVAGTSVIFPLFPLLAVVLPFIMIYSKSTSGAYDDNIVLYCVCFGFVAAKATNRLVIAHMSKSPLDLWDWIYLAPIMMMLNQYYDYCVSEYSLLCVATLFAGSNLLFYCYMICRQFCDFLHINCFTIPSPPKTR</sequence>
<evidence type="ECO:0000256" key="15">
    <source>
        <dbReference type="RuleBase" id="RU003750"/>
    </source>
</evidence>
<dbReference type="PANTHER" id="PTHR10414:SF41">
    <property type="entry name" value="CHOLINE_ETHANOLAMINEPHOSPHOTRANSFERASE 1-LIKE"/>
    <property type="match status" value="1"/>
</dbReference>
<reference evidence="19" key="1">
    <citation type="submission" date="2022-11" db="UniProtKB">
        <authorList>
            <consortium name="WormBaseParasite"/>
        </authorList>
    </citation>
    <scope>IDENTIFICATION</scope>
</reference>